<evidence type="ECO:0000313" key="4">
    <source>
        <dbReference type="EMBL" id="TVZ02326.1"/>
    </source>
</evidence>
<organism evidence="4 5">
    <name type="scientific">Trebonia kvetii</name>
    <dbReference type="NCBI Taxonomy" id="2480626"/>
    <lineage>
        <taxon>Bacteria</taxon>
        <taxon>Bacillati</taxon>
        <taxon>Actinomycetota</taxon>
        <taxon>Actinomycetes</taxon>
        <taxon>Streptosporangiales</taxon>
        <taxon>Treboniaceae</taxon>
        <taxon>Trebonia</taxon>
    </lineage>
</organism>
<name>A0A6P2BVR3_9ACTN</name>
<feature type="chain" id="PRO_5039698004" evidence="3">
    <location>
        <begin position="22"/>
        <end position="260"/>
    </location>
</feature>
<comment type="caution">
    <text evidence="4">The sequence shown here is derived from an EMBL/GenBank/DDBJ whole genome shotgun (WGS) entry which is preliminary data.</text>
</comment>
<dbReference type="Proteomes" id="UP000460272">
    <property type="component" value="Unassembled WGS sequence"/>
</dbReference>
<keyword evidence="3" id="KW-0732">Signal</keyword>
<sequence>MLRRFIILTSLAAGTAIAVTAAVATPALAKGATQASITGPGLARPVTISAQGEALPGEADTLSSLAGQTGLFVLLFGPGNGTPGGPFALRTPPAAASLGPKYTVTYTVPGVTPGPGQADGQIRQDLYPRAAGGPVVYTLPGQQGFGQPLQATGWLRGTTQLTATLTRLGVPAGASLPTAPGSAASVPAATAPAAAPKPDDTTATALLIATTVFAVAIAIAGTALWLRRRSRPAIDRPVPDRLAAEETSGEPRREPTVRSE</sequence>
<feature type="region of interest" description="Disordered" evidence="1">
    <location>
        <begin position="234"/>
        <end position="260"/>
    </location>
</feature>
<protein>
    <submittedName>
        <fullName evidence="4">Uncharacterized protein</fullName>
    </submittedName>
</protein>
<keyword evidence="5" id="KW-1185">Reference proteome</keyword>
<dbReference type="OrthoDB" id="3381546at2"/>
<evidence type="ECO:0000256" key="2">
    <source>
        <dbReference type="SAM" id="Phobius"/>
    </source>
</evidence>
<feature type="signal peptide" evidence="3">
    <location>
        <begin position="1"/>
        <end position="21"/>
    </location>
</feature>
<keyword evidence="2" id="KW-0472">Membrane</keyword>
<feature type="transmembrane region" description="Helical" evidence="2">
    <location>
        <begin position="205"/>
        <end position="226"/>
    </location>
</feature>
<keyword evidence="2" id="KW-0812">Transmembrane</keyword>
<dbReference type="RefSeq" id="WP_145857220.1">
    <property type="nucleotide sequence ID" value="NZ_RPFW01000005.1"/>
</dbReference>
<evidence type="ECO:0000313" key="5">
    <source>
        <dbReference type="Proteomes" id="UP000460272"/>
    </source>
</evidence>
<accession>A0A6P2BVR3</accession>
<keyword evidence="2" id="KW-1133">Transmembrane helix</keyword>
<evidence type="ECO:0000256" key="1">
    <source>
        <dbReference type="SAM" id="MobiDB-lite"/>
    </source>
</evidence>
<gene>
    <name evidence="4" type="ORF">EAS64_26305</name>
</gene>
<dbReference type="AlphaFoldDB" id="A0A6P2BVR3"/>
<proteinExistence type="predicted"/>
<evidence type="ECO:0000256" key="3">
    <source>
        <dbReference type="SAM" id="SignalP"/>
    </source>
</evidence>
<reference evidence="4 5" key="1">
    <citation type="submission" date="2018-11" db="EMBL/GenBank/DDBJ databases">
        <title>Trebonia kvetii gen.nov., sp.nov., a novel acidophilic actinobacterium, and proposal of the new actinobacterial family Treboniaceae fam. nov.</title>
        <authorList>
            <person name="Rapoport D."/>
            <person name="Sagova-Mareckova M."/>
            <person name="Sedlacek I."/>
            <person name="Provaznik J."/>
            <person name="Kralova S."/>
            <person name="Pavlinic D."/>
            <person name="Benes V."/>
            <person name="Kopecky J."/>
        </authorList>
    </citation>
    <scope>NUCLEOTIDE SEQUENCE [LARGE SCALE GENOMIC DNA]</scope>
    <source>
        <strain evidence="4 5">15Tr583</strain>
    </source>
</reference>
<dbReference type="EMBL" id="RPFW01000005">
    <property type="protein sequence ID" value="TVZ02326.1"/>
    <property type="molecule type" value="Genomic_DNA"/>
</dbReference>